<evidence type="ECO:0000256" key="11">
    <source>
        <dbReference type="ARBA" id="ARBA00049902"/>
    </source>
</evidence>
<dbReference type="InterPro" id="IPR001264">
    <property type="entry name" value="Glyco_trans_51"/>
</dbReference>
<dbReference type="Pfam" id="PF00912">
    <property type="entry name" value="Transgly"/>
    <property type="match status" value="1"/>
</dbReference>
<dbReference type="InterPro" id="IPR036950">
    <property type="entry name" value="PBP_transglycosylase"/>
</dbReference>
<evidence type="ECO:0000256" key="10">
    <source>
        <dbReference type="ARBA" id="ARBA00044770"/>
    </source>
</evidence>
<evidence type="ECO:0000259" key="13">
    <source>
        <dbReference type="Pfam" id="PF00912"/>
    </source>
</evidence>
<evidence type="ECO:0000259" key="12">
    <source>
        <dbReference type="Pfam" id="PF00905"/>
    </source>
</evidence>
<dbReference type="Gene3D" id="1.10.3810.10">
    <property type="entry name" value="Biosynthetic peptidoglycan transglycosylase-like"/>
    <property type="match status" value="1"/>
</dbReference>
<feature type="domain" description="Glycosyl transferase family 51" evidence="13">
    <location>
        <begin position="51"/>
        <end position="215"/>
    </location>
</feature>
<reference evidence="14" key="1">
    <citation type="submission" date="2022-12" db="EMBL/GenBank/DDBJ databases">
        <title>Reference genome sequencing for broad-spectrum identification of bacterial and archaeal isolates by mass spectrometry.</title>
        <authorList>
            <person name="Sekiguchi Y."/>
            <person name="Tourlousse D.M."/>
        </authorList>
    </citation>
    <scope>NUCLEOTIDE SEQUENCE</scope>
    <source>
        <strain evidence="14">ASRB1</strain>
    </source>
</reference>
<dbReference type="GO" id="GO:0030288">
    <property type="term" value="C:outer membrane-bounded periplasmic space"/>
    <property type="evidence" value="ECO:0007669"/>
    <property type="project" value="TreeGrafter"/>
</dbReference>
<dbReference type="InterPro" id="IPR012338">
    <property type="entry name" value="Beta-lactam/transpept-like"/>
</dbReference>
<dbReference type="AlphaFoldDB" id="A0A9W6LAB7"/>
<dbReference type="SUPFAM" id="SSF56601">
    <property type="entry name" value="beta-lactamase/transpeptidase-like"/>
    <property type="match status" value="1"/>
</dbReference>
<dbReference type="InterPro" id="IPR023346">
    <property type="entry name" value="Lysozyme-like_dom_sf"/>
</dbReference>
<dbReference type="GO" id="GO:0008658">
    <property type="term" value="F:penicillin binding"/>
    <property type="evidence" value="ECO:0007669"/>
    <property type="project" value="InterPro"/>
</dbReference>
<dbReference type="Gene3D" id="3.40.710.10">
    <property type="entry name" value="DD-peptidase/beta-lactamase superfamily"/>
    <property type="match status" value="1"/>
</dbReference>
<evidence type="ECO:0000256" key="3">
    <source>
        <dbReference type="ARBA" id="ARBA00007739"/>
    </source>
</evidence>
<evidence type="ECO:0000256" key="9">
    <source>
        <dbReference type="ARBA" id="ARBA00023268"/>
    </source>
</evidence>
<dbReference type="GO" id="GO:0008955">
    <property type="term" value="F:peptidoglycan glycosyltransferase activity"/>
    <property type="evidence" value="ECO:0007669"/>
    <property type="project" value="UniProtKB-EC"/>
</dbReference>
<keyword evidence="4" id="KW-0121">Carboxypeptidase</keyword>
<gene>
    <name evidence="14" type="ORF">DAMNIGENAA_31490</name>
</gene>
<evidence type="ECO:0000256" key="1">
    <source>
        <dbReference type="ARBA" id="ARBA00004752"/>
    </source>
</evidence>
<comment type="caution">
    <text evidence="14">The sequence shown here is derived from an EMBL/GenBank/DDBJ whole genome shotgun (WGS) entry which is preliminary data.</text>
</comment>
<proteinExistence type="inferred from homology"/>
<keyword evidence="8" id="KW-0378">Hydrolase</keyword>
<protein>
    <recommendedName>
        <fullName evidence="10">peptidoglycan glycosyltransferase</fullName>
        <ecNumber evidence="10">2.4.99.28</ecNumber>
    </recommendedName>
</protein>
<keyword evidence="5" id="KW-0645">Protease</keyword>
<keyword evidence="6" id="KW-0328">Glycosyltransferase</keyword>
<dbReference type="GO" id="GO:0009252">
    <property type="term" value="P:peptidoglycan biosynthetic process"/>
    <property type="evidence" value="ECO:0007669"/>
    <property type="project" value="TreeGrafter"/>
</dbReference>
<comment type="catalytic activity">
    <reaction evidence="11">
        <text>[GlcNAc-(1-&gt;4)-Mur2Ac(oyl-L-Ala-gamma-D-Glu-L-Lys-D-Ala-D-Ala)](n)-di-trans,octa-cis-undecaprenyl diphosphate + beta-D-GlcNAc-(1-&gt;4)-Mur2Ac(oyl-L-Ala-gamma-D-Glu-L-Lys-D-Ala-D-Ala)-di-trans,octa-cis-undecaprenyl diphosphate = [GlcNAc-(1-&gt;4)-Mur2Ac(oyl-L-Ala-gamma-D-Glu-L-Lys-D-Ala-D-Ala)](n+1)-di-trans,octa-cis-undecaprenyl diphosphate + di-trans,octa-cis-undecaprenyl diphosphate + H(+)</text>
        <dbReference type="Rhea" id="RHEA:23708"/>
        <dbReference type="Rhea" id="RHEA-COMP:9602"/>
        <dbReference type="Rhea" id="RHEA-COMP:9603"/>
        <dbReference type="ChEBI" id="CHEBI:15378"/>
        <dbReference type="ChEBI" id="CHEBI:58405"/>
        <dbReference type="ChEBI" id="CHEBI:60033"/>
        <dbReference type="ChEBI" id="CHEBI:78435"/>
        <dbReference type="EC" id="2.4.99.28"/>
    </reaction>
</comment>
<dbReference type="InterPro" id="IPR050396">
    <property type="entry name" value="Glycosyltr_51/Transpeptidase"/>
</dbReference>
<evidence type="ECO:0000256" key="5">
    <source>
        <dbReference type="ARBA" id="ARBA00022670"/>
    </source>
</evidence>
<sequence>MALTGFFAWETHRELRPFPEGLRPNGLSSHKAQFLDRNGIPLSVTYTHPWNINDWLPLHEIPPLLQNAFIESEDRRFFDHHGVDWIARAHAMAQNFLALRPVRGASTITEQVVRILHPRPRTLWSRWIEGYEAGQLEKHFSKSDILEFYLNQVPYARQRRGILQASRLYFDRDLDTLNAREALALAVLVRAPSRLDLPNDSKRLEKSIQKLARHMRREGKLSDDQYVCALKSPWVLSESRLPVDAGHFIQHVFRLGFIQRHHSVGSASANPVGGLHLQEPYSSYSARIMTTLDSSLQIKVQNILDQRLQDLRGKDVRDGAVLVVNHETGEVLAWVNGGGFSRDTPGGWIDAVTTPRQPGSTLKPFLYAMALDLGWTAATLIEDSPVIEAVGSGLHPFRNYSRKFYGPLRLREALGNSLNIPAIRTIQFTGVDRFLERLHELGFRSLTQPSAYYGEGLALGNGEVSLLELVQAYSVLALNGEFRPLRFTLGEAPGKGASRRIFSDEASSLIANILSDPQARRLEFGSGNILRLPVQTAVKTGTSNDHRDAWAVGFSYRHTVGVWMGNLDRRPTNGITGTTGPGLVLRAVFAELNRLEESRPLYLSPHLTVVNICRESGLRATPLCPTIREWFKRDDIPQSFCPLHSGFQSIKKVDITPQEEHFTNLHLLQPTPDLQLAMDPYIPDEIEAFSLTIPNHVQIVKVEWIIDGKVWGVTGINEHRFVWPVSRGVHFAQARVWRSEAVEPSMTPKVRFFVK</sequence>
<evidence type="ECO:0000256" key="4">
    <source>
        <dbReference type="ARBA" id="ARBA00022645"/>
    </source>
</evidence>
<name>A0A9W6LAB7_9BACT</name>
<comment type="similarity">
    <text evidence="2">In the C-terminal section; belongs to the transpeptidase family.</text>
</comment>
<comment type="pathway">
    <text evidence="1">Cell wall biogenesis; peptidoglycan biosynthesis.</text>
</comment>
<evidence type="ECO:0000313" key="14">
    <source>
        <dbReference type="EMBL" id="GLI35716.1"/>
    </source>
</evidence>
<evidence type="ECO:0000313" key="15">
    <source>
        <dbReference type="Proteomes" id="UP001144372"/>
    </source>
</evidence>
<comment type="similarity">
    <text evidence="3">In the N-terminal section; belongs to the glycosyltransferase 51 family.</text>
</comment>
<keyword evidence="9" id="KW-0511">Multifunctional enzyme</keyword>
<evidence type="ECO:0000256" key="2">
    <source>
        <dbReference type="ARBA" id="ARBA00007090"/>
    </source>
</evidence>
<dbReference type="PANTHER" id="PTHR32282:SF15">
    <property type="entry name" value="PENICILLIN-BINDING PROTEIN 1C"/>
    <property type="match status" value="1"/>
</dbReference>
<evidence type="ECO:0000256" key="6">
    <source>
        <dbReference type="ARBA" id="ARBA00022676"/>
    </source>
</evidence>
<dbReference type="EC" id="2.4.99.28" evidence="10"/>
<dbReference type="EMBL" id="BSDR01000001">
    <property type="protein sequence ID" value="GLI35716.1"/>
    <property type="molecule type" value="Genomic_DNA"/>
</dbReference>
<dbReference type="GO" id="GO:0004180">
    <property type="term" value="F:carboxypeptidase activity"/>
    <property type="evidence" value="ECO:0007669"/>
    <property type="project" value="UniProtKB-KW"/>
</dbReference>
<organism evidence="14 15">
    <name type="scientific">Desulforhabdus amnigena</name>
    <dbReference type="NCBI Taxonomy" id="40218"/>
    <lineage>
        <taxon>Bacteria</taxon>
        <taxon>Pseudomonadati</taxon>
        <taxon>Thermodesulfobacteriota</taxon>
        <taxon>Syntrophobacteria</taxon>
        <taxon>Syntrophobacterales</taxon>
        <taxon>Syntrophobacteraceae</taxon>
        <taxon>Desulforhabdus</taxon>
    </lineage>
</organism>
<dbReference type="PANTHER" id="PTHR32282">
    <property type="entry name" value="BINDING PROTEIN TRANSPEPTIDASE, PUTATIVE-RELATED"/>
    <property type="match status" value="1"/>
</dbReference>
<feature type="domain" description="Penicillin-binding protein transpeptidase" evidence="12">
    <location>
        <begin position="319"/>
        <end position="546"/>
    </location>
</feature>
<dbReference type="Pfam" id="PF00905">
    <property type="entry name" value="Transpeptidase"/>
    <property type="match status" value="1"/>
</dbReference>
<dbReference type="GO" id="GO:0006508">
    <property type="term" value="P:proteolysis"/>
    <property type="evidence" value="ECO:0007669"/>
    <property type="project" value="UniProtKB-KW"/>
</dbReference>
<keyword evidence="7" id="KW-0808">Transferase</keyword>
<dbReference type="InterPro" id="IPR001460">
    <property type="entry name" value="PCN-bd_Tpept"/>
</dbReference>
<evidence type="ECO:0000256" key="7">
    <source>
        <dbReference type="ARBA" id="ARBA00022679"/>
    </source>
</evidence>
<evidence type="ECO:0000256" key="8">
    <source>
        <dbReference type="ARBA" id="ARBA00022801"/>
    </source>
</evidence>
<dbReference type="SUPFAM" id="SSF53955">
    <property type="entry name" value="Lysozyme-like"/>
    <property type="match status" value="1"/>
</dbReference>
<keyword evidence="15" id="KW-1185">Reference proteome</keyword>
<dbReference type="Proteomes" id="UP001144372">
    <property type="component" value="Unassembled WGS sequence"/>
</dbReference>
<accession>A0A9W6LAB7</accession>